<dbReference type="InterPro" id="IPR001128">
    <property type="entry name" value="Cyt_P450"/>
</dbReference>
<evidence type="ECO:0000313" key="5">
    <source>
        <dbReference type="EMBL" id="CAG7785859.1"/>
    </source>
</evidence>
<dbReference type="InterPro" id="IPR017972">
    <property type="entry name" value="Cyt_P450_CS"/>
</dbReference>
<evidence type="ECO:0000256" key="2">
    <source>
        <dbReference type="ARBA" id="ARBA00022723"/>
    </source>
</evidence>
<evidence type="ECO:0000256" key="4">
    <source>
        <dbReference type="RuleBase" id="RU000461"/>
    </source>
</evidence>
<dbReference type="PROSITE" id="PS00086">
    <property type="entry name" value="CYTOCHROME_P450"/>
    <property type="match status" value="1"/>
</dbReference>
<protein>
    <recommendedName>
        <fullName evidence="7">Cytochrome P450</fullName>
    </recommendedName>
</protein>
<dbReference type="GO" id="GO:0008395">
    <property type="term" value="F:steroid hydroxylase activity"/>
    <property type="evidence" value="ECO:0007669"/>
    <property type="project" value="TreeGrafter"/>
</dbReference>
<dbReference type="Pfam" id="PF00067">
    <property type="entry name" value="p450"/>
    <property type="match status" value="2"/>
</dbReference>
<evidence type="ECO:0000256" key="3">
    <source>
        <dbReference type="ARBA" id="ARBA00023004"/>
    </source>
</evidence>
<comment type="similarity">
    <text evidence="1 4">Belongs to the cytochrome P450 family.</text>
</comment>
<sequence>MPSLSGRPFMITHTIPSERKGLAFAEYLDNKEQRQFVLRALKGTLIKGNVLNDAIQEEVSNFVRNLKTQEGTGIQVVGLFNLAVLNSVWNCIISAKLPLDELSQILLEASNRITTIGGLLVQLGVFIPWFGSSFPNFTNIISGIEAYKDLYTFLDERIKRHRETWIKNTPRDFIDAYLDKIEETTDENSTFFAGKNFIRSTVADLFIASSDTTAAALEFSMLYLAKYSDVQKRIQDEMSEIVPILKGTKFTRPEIWQDPENFLPERFMKEDSQQKRKLLHAFSVGRRICPGDRIARDEIFMFITGILQKFDIKITSTIPSLDGEFGFARHPKPFKVTFSSRITSLDNKCTK</sequence>
<keyword evidence="4" id="KW-0560">Oxidoreductase</keyword>
<accession>A0A8J2KIV8</accession>
<dbReference type="GO" id="GO:0005737">
    <property type="term" value="C:cytoplasm"/>
    <property type="evidence" value="ECO:0007669"/>
    <property type="project" value="TreeGrafter"/>
</dbReference>
<dbReference type="EMBL" id="CAJVCH010305554">
    <property type="protein sequence ID" value="CAG7785859.1"/>
    <property type="molecule type" value="Genomic_DNA"/>
</dbReference>
<keyword evidence="4" id="KW-0349">Heme</keyword>
<comment type="caution">
    <text evidence="5">The sequence shown here is derived from an EMBL/GenBank/DDBJ whole genome shotgun (WGS) entry which is preliminary data.</text>
</comment>
<gene>
    <name evidence="5" type="ORF">AFUS01_LOCUS24456</name>
</gene>
<dbReference type="GO" id="GO:0006805">
    <property type="term" value="P:xenobiotic metabolic process"/>
    <property type="evidence" value="ECO:0007669"/>
    <property type="project" value="TreeGrafter"/>
</dbReference>
<keyword evidence="4" id="KW-0503">Monooxygenase</keyword>
<reference evidence="5" key="1">
    <citation type="submission" date="2021-06" db="EMBL/GenBank/DDBJ databases">
        <authorList>
            <person name="Hodson N. C."/>
            <person name="Mongue J. A."/>
            <person name="Jaron S. K."/>
        </authorList>
    </citation>
    <scope>NUCLEOTIDE SEQUENCE</scope>
</reference>
<name>A0A8J2KIV8_9HEXA</name>
<evidence type="ECO:0008006" key="7">
    <source>
        <dbReference type="Google" id="ProtNLM"/>
    </source>
</evidence>
<keyword evidence="3 4" id="KW-0408">Iron</keyword>
<organism evidence="5 6">
    <name type="scientific">Allacma fusca</name>
    <dbReference type="NCBI Taxonomy" id="39272"/>
    <lineage>
        <taxon>Eukaryota</taxon>
        <taxon>Metazoa</taxon>
        <taxon>Ecdysozoa</taxon>
        <taxon>Arthropoda</taxon>
        <taxon>Hexapoda</taxon>
        <taxon>Collembola</taxon>
        <taxon>Symphypleona</taxon>
        <taxon>Sminthuridae</taxon>
        <taxon>Allacma</taxon>
    </lineage>
</organism>
<dbReference type="PANTHER" id="PTHR24300">
    <property type="entry name" value="CYTOCHROME P450 508A4-RELATED"/>
    <property type="match status" value="1"/>
</dbReference>
<dbReference type="GO" id="GO:0020037">
    <property type="term" value="F:heme binding"/>
    <property type="evidence" value="ECO:0007669"/>
    <property type="project" value="InterPro"/>
</dbReference>
<evidence type="ECO:0000256" key="1">
    <source>
        <dbReference type="ARBA" id="ARBA00010617"/>
    </source>
</evidence>
<dbReference type="GO" id="GO:0005506">
    <property type="term" value="F:iron ion binding"/>
    <property type="evidence" value="ECO:0007669"/>
    <property type="project" value="InterPro"/>
</dbReference>
<evidence type="ECO:0000313" key="6">
    <source>
        <dbReference type="Proteomes" id="UP000708208"/>
    </source>
</evidence>
<keyword evidence="6" id="KW-1185">Reference proteome</keyword>
<dbReference type="GO" id="GO:0016712">
    <property type="term" value="F:oxidoreductase activity, acting on paired donors, with incorporation or reduction of molecular oxygen, reduced flavin or flavoprotein as one donor, and incorporation of one atom of oxygen"/>
    <property type="evidence" value="ECO:0007669"/>
    <property type="project" value="TreeGrafter"/>
</dbReference>
<dbReference type="PANTHER" id="PTHR24300:SF375">
    <property type="entry name" value="CYTOCHROME P450 FAMILY"/>
    <property type="match status" value="1"/>
</dbReference>
<dbReference type="AlphaFoldDB" id="A0A8J2KIV8"/>
<dbReference type="GO" id="GO:0006082">
    <property type="term" value="P:organic acid metabolic process"/>
    <property type="evidence" value="ECO:0007669"/>
    <property type="project" value="TreeGrafter"/>
</dbReference>
<dbReference type="OrthoDB" id="6507093at2759"/>
<dbReference type="InterPro" id="IPR050182">
    <property type="entry name" value="Cytochrome_P450_fam2"/>
</dbReference>
<dbReference type="Proteomes" id="UP000708208">
    <property type="component" value="Unassembled WGS sequence"/>
</dbReference>
<keyword evidence="2 4" id="KW-0479">Metal-binding</keyword>
<proteinExistence type="inferred from homology"/>